<evidence type="ECO:0000259" key="8">
    <source>
        <dbReference type="PROSITE" id="PS50893"/>
    </source>
</evidence>
<dbReference type="SMART" id="SM00382">
    <property type="entry name" value="AAA"/>
    <property type="match status" value="2"/>
</dbReference>
<reference evidence="9 10" key="1">
    <citation type="submission" date="2019-10" db="EMBL/GenBank/DDBJ databases">
        <title>Nocardioides novel species isolated from the excrement of Marmot.</title>
        <authorList>
            <person name="Zhang G."/>
        </authorList>
    </citation>
    <scope>NUCLEOTIDE SEQUENCE [LARGE SCALE GENOMIC DNA]</scope>
    <source>
        <strain evidence="10">zg-579</strain>
    </source>
</reference>
<dbReference type="RefSeq" id="WP_154613641.1">
    <property type="nucleotide sequence ID" value="NZ_CP053660.1"/>
</dbReference>
<dbReference type="InterPro" id="IPR003439">
    <property type="entry name" value="ABC_transporter-like_ATP-bd"/>
</dbReference>
<evidence type="ECO:0000256" key="4">
    <source>
        <dbReference type="ARBA" id="ARBA00022475"/>
    </source>
</evidence>
<dbReference type="InterPro" id="IPR017871">
    <property type="entry name" value="ABC_transporter-like_CS"/>
</dbReference>
<keyword evidence="7" id="KW-0472">Membrane</keyword>
<evidence type="ECO:0000256" key="7">
    <source>
        <dbReference type="ARBA" id="ARBA00023136"/>
    </source>
</evidence>
<dbReference type="NCBIfam" id="TIGR01727">
    <property type="entry name" value="oligo_HPY"/>
    <property type="match status" value="2"/>
</dbReference>
<evidence type="ECO:0000256" key="5">
    <source>
        <dbReference type="ARBA" id="ARBA00022741"/>
    </source>
</evidence>
<dbReference type="InterPro" id="IPR027417">
    <property type="entry name" value="P-loop_NTPase"/>
</dbReference>
<comment type="similarity">
    <text evidence="2">Belongs to the ABC transporter superfamily.</text>
</comment>
<dbReference type="Proteomes" id="UP000433406">
    <property type="component" value="Unassembled WGS sequence"/>
</dbReference>
<dbReference type="InterPro" id="IPR025662">
    <property type="entry name" value="Sigma_54_int_dom_ATP-bd_1"/>
</dbReference>
<dbReference type="AlphaFoldDB" id="A0A6I3ITT0"/>
<comment type="caution">
    <text evidence="9">The sequence shown here is derived from an EMBL/GenBank/DDBJ whole genome shotgun (WGS) entry which is preliminary data.</text>
</comment>
<dbReference type="EMBL" id="WLCI01000002">
    <property type="protein sequence ID" value="MTB93893.1"/>
    <property type="molecule type" value="Genomic_DNA"/>
</dbReference>
<dbReference type="InterPro" id="IPR003593">
    <property type="entry name" value="AAA+_ATPase"/>
</dbReference>
<dbReference type="SUPFAM" id="SSF52540">
    <property type="entry name" value="P-loop containing nucleoside triphosphate hydrolases"/>
    <property type="match status" value="2"/>
</dbReference>
<evidence type="ECO:0000256" key="2">
    <source>
        <dbReference type="ARBA" id="ARBA00005417"/>
    </source>
</evidence>
<name>A0A6I3ITT0_9ACTN</name>
<dbReference type="GO" id="GO:0005886">
    <property type="term" value="C:plasma membrane"/>
    <property type="evidence" value="ECO:0007669"/>
    <property type="project" value="UniProtKB-SubCell"/>
</dbReference>
<dbReference type="Pfam" id="PF08352">
    <property type="entry name" value="oligo_HPY"/>
    <property type="match status" value="2"/>
</dbReference>
<sequence>MSERTPGAGVPVLEVRDLTVEFRRGNTWTRVLDGVDLRVQQDDFVGMVGESGSGKTVTALATMGLLASNARIVSGEVLVEGRDVLKASADELSDLRGNSVAMIFQEAMRSLNPGFTVGDQIAEQVRRHRPGITRAEAWARAVEMLELVEIPHPEKRARSYPHQLSGGMCQRVMIAMALSCDPKLLIADEPTTALDVTVQAQILRLLMELRERIGIGVVLITHDLGIVAETCDRVAVMYSGQIVEQGRTTDIFARPRHPYTAGLIGAIPNLSHRSQELVAIPGRVPPPGSWPAGCRFQARCPHAVPEICSAPVPLLEAEPQHHTRCARVADLVLTGVVPAPAAGAGTADAPAHPTELPDPLMVVGDVSKSFAQSRSLLGRVKEGHQAVRDVSLTVGKGETLVVVGESGAGKSTLGRMLLRLEDPDHGTIEFDGEDIAAMPNKQLRRWRSDAQMIFQDPFNSLDPRVSILSSLTEPMRVHGISTAAGRKKRALDLLERVGLPRQYGDRFPYEFSGGQLQRIAIARALTTEPKLIVCDEPVAALDMSIRAQVINLLRDLQAELGISYVFITHDLSLVRVIADRVVVMYRGSVVEVVDGHEVFEEARHPYTRRLLEAVPLPDPQLRRLKDLAPLQINEEFPQLATVGCPYARYCPHAHERCGTTTPVPVTIGRTQVACHLFSGDGEAPGAAVTSLLVR</sequence>
<evidence type="ECO:0000256" key="6">
    <source>
        <dbReference type="ARBA" id="ARBA00022840"/>
    </source>
</evidence>
<keyword evidence="4" id="KW-1003">Cell membrane</keyword>
<keyword evidence="10" id="KW-1185">Reference proteome</keyword>
<dbReference type="InterPro" id="IPR013563">
    <property type="entry name" value="Oligopep_ABC_C"/>
</dbReference>
<proteinExistence type="inferred from homology"/>
<evidence type="ECO:0000313" key="10">
    <source>
        <dbReference type="Proteomes" id="UP000433406"/>
    </source>
</evidence>
<dbReference type="NCBIfam" id="NF007739">
    <property type="entry name" value="PRK10419.1"/>
    <property type="match status" value="2"/>
</dbReference>
<dbReference type="GO" id="GO:0015833">
    <property type="term" value="P:peptide transport"/>
    <property type="evidence" value="ECO:0007669"/>
    <property type="project" value="InterPro"/>
</dbReference>
<dbReference type="Pfam" id="PF00005">
    <property type="entry name" value="ABC_tran"/>
    <property type="match status" value="2"/>
</dbReference>
<feature type="domain" description="ABC transporter" evidence="8">
    <location>
        <begin position="361"/>
        <end position="611"/>
    </location>
</feature>
<dbReference type="PANTHER" id="PTHR43297:SF2">
    <property type="entry name" value="DIPEPTIDE TRANSPORT ATP-BINDING PROTEIN DPPD"/>
    <property type="match status" value="1"/>
</dbReference>
<comment type="subcellular location">
    <subcellularLocation>
        <location evidence="1">Cell membrane</location>
        <topology evidence="1">Peripheral membrane protein</topology>
    </subcellularLocation>
</comment>
<dbReference type="PROSITE" id="PS00211">
    <property type="entry name" value="ABC_TRANSPORTER_1"/>
    <property type="match status" value="2"/>
</dbReference>
<feature type="domain" description="ABC transporter" evidence="8">
    <location>
        <begin position="13"/>
        <end position="264"/>
    </location>
</feature>
<dbReference type="CDD" id="cd03257">
    <property type="entry name" value="ABC_NikE_OppD_transporters"/>
    <property type="match status" value="2"/>
</dbReference>
<dbReference type="GO" id="GO:0005524">
    <property type="term" value="F:ATP binding"/>
    <property type="evidence" value="ECO:0007669"/>
    <property type="project" value="UniProtKB-KW"/>
</dbReference>
<dbReference type="GO" id="GO:0016887">
    <property type="term" value="F:ATP hydrolysis activity"/>
    <property type="evidence" value="ECO:0007669"/>
    <property type="project" value="InterPro"/>
</dbReference>
<evidence type="ECO:0000256" key="1">
    <source>
        <dbReference type="ARBA" id="ARBA00004202"/>
    </source>
</evidence>
<dbReference type="InterPro" id="IPR050388">
    <property type="entry name" value="ABC_Ni/Peptide_Import"/>
</dbReference>
<evidence type="ECO:0000256" key="3">
    <source>
        <dbReference type="ARBA" id="ARBA00022448"/>
    </source>
</evidence>
<organism evidence="9 10">
    <name type="scientific">Nocardioides marmotae</name>
    <dbReference type="NCBI Taxonomy" id="2663857"/>
    <lineage>
        <taxon>Bacteria</taxon>
        <taxon>Bacillati</taxon>
        <taxon>Actinomycetota</taxon>
        <taxon>Actinomycetes</taxon>
        <taxon>Propionibacteriales</taxon>
        <taxon>Nocardioidaceae</taxon>
        <taxon>Nocardioides</taxon>
    </lineage>
</organism>
<dbReference type="PANTHER" id="PTHR43297">
    <property type="entry name" value="OLIGOPEPTIDE TRANSPORT ATP-BINDING PROTEIN APPD"/>
    <property type="match status" value="1"/>
</dbReference>
<dbReference type="PROSITE" id="PS00675">
    <property type="entry name" value="SIGMA54_INTERACT_1"/>
    <property type="match status" value="1"/>
</dbReference>
<dbReference type="PROSITE" id="PS50893">
    <property type="entry name" value="ABC_TRANSPORTER_2"/>
    <property type="match status" value="2"/>
</dbReference>
<keyword evidence="5" id="KW-0547">Nucleotide-binding</keyword>
<gene>
    <name evidence="9" type="ORF">GGQ22_02250</name>
</gene>
<keyword evidence="3" id="KW-0813">Transport</keyword>
<accession>A0A6I3ITT0</accession>
<dbReference type="NCBIfam" id="NF008453">
    <property type="entry name" value="PRK11308.1"/>
    <property type="match status" value="2"/>
</dbReference>
<protein>
    <submittedName>
        <fullName evidence="9">Dipeptide ABC transporter ATP-binding protein</fullName>
    </submittedName>
</protein>
<evidence type="ECO:0000313" key="9">
    <source>
        <dbReference type="EMBL" id="MTB93893.1"/>
    </source>
</evidence>
<keyword evidence="6 9" id="KW-0067">ATP-binding</keyword>
<dbReference type="FunFam" id="3.40.50.300:FF:000016">
    <property type="entry name" value="Oligopeptide ABC transporter ATP-binding component"/>
    <property type="match status" value="2"/>
</dbReference>
<dbReference type="Gene3D" id="3.40.50.300">
    <property type="entry name" value="P-loop containing nucleotide triphosphate hydrolases"/>
    <property type="match status" value="2"/>
</dbReference>